<feature type="region of interest" description="Disordered" evidence="2">
    <location>
        <begin position="321"/>
        <end position="403"/>
    </location>
</feature>
<feature type="compositionally biased region" description="Basic and acidic residues" evidence="2">
    <location>
        <begin position="390"/>
        <end position="403"/>
    </location>
</feature>
<evidence type="ECO:0000256" key="2">
    <source>
        <dbReference type="SAM" id="MobiDB-lite"/>
    </source>
</evidence>
<proteinExistence type="predicted"/>
<dbReference type="AlphaFoldDB" id="A0A6A3D759"/>
<feature type="coiled-coil region" evidence="1">
    <location>
        <begin position="526"/>
        <end position="553"/>
    </location>
</feature>
<dbReference type="PANTHER" id="PTHR33924">
    <property type="entry name" value="CATION-TRANSPORTING ATPASE"/>
    <property type="match status" value="1"/>
</dbReference>
<evidence type="ECO:0000256" key="1">
    <source>
        <dbReference type="SAM" id="Coils"/>
    </source>
</evidence>
<sequence>MEDQADSAMVSKGLVLMPVSDPKTVGVKRSIDQLEERHEVSPKGIKMRDFDSSIRFEEINGHNSKSMKQRDSSQQCQFSGASASQVTEAPVTFNFDASQAERIEGVKVSPMALPICLPLDLNSDIQINESCDDNVECEEKFDRPCSQESKCLPSKGINLDLNVKDVSSSINHEPIRQRRIKNMKPKDVSECGSSISPAEEKDSLRVWKEMKQNGFLSFSHGVISIQSGLLSSYHGGMSMQNGLLSSSHGGIPVPKQRGRKSKNGVLKKMELAKKEQVERFTKIAAPSGLLNGLNPGIINHVRNRKQVHSIMEALVKSEKLEKLHSESKQASHVKSGTRDDYGKGDRANMDGSGFHRLHRYHEDGPTNTTTTNKKAISYPVSMHQPFSSISEERSGDGDSSIEKPVSEDDALALKLSSSTKVSENISSLSNEESTNVTSNSSLSVKAATAASQWLELLQQDNKGRLSALRRSRKKVRAVITTELPFLISKEFSSNKGGDPNIVITSADGFPHDATAEMHLARWSALFDQMDKALSEEEKQLETLSNQIKGMQLHCDQGLQHMHWNLLYGLPQLGASENNIRSGIRDSLDRELAVRAAAASIYSTCDFMSSKENVACSLI</sequence>
<feature type="compositionally biased region" description="Basic and acidic residues" evidence="2">
    <location>
        <begin position="336"/>
        <end position="348"/>
    </location>
</feature>
<keyword evidence="1" id="KW-0175">Coiled coil</keyword>
<feature type="compositionally biased region" description="Polar residues" evidence="2">
    <location>
        <begin position="365"/>
        <end position="374"/>
    </location>
</feature>
<dbReference type="Proteomes" id="UP000436088">
    <property type="component" value="Unassembled WGS sequence"/>
</dbReference>
<name>A0A6A3D759_HIBSY</name>
<evidence type="ECO:0000313" key="4">
    <source>
        <dbReference type="Proteomes" id="UP000436088"/>
    </source>
</evidence>
<dbReference type="PANTHER" id="PTHR33924:SF5">
    <property type="entry name" value="CATION-TRANSPORTING ATPASE"/>
    <property type="match status" value="1"/>
</dbReference>
<evidence type="ECO:0000313" key="3">
    <source>
        <dbReference type="EMBL" id="KAE8735768.1"/>
    </source>
</evidence>
<organism evidence="3 4">
    <name type="scientific">Hibiscus syriacus</name>
    <name type="common">Rose of Sharon</name>
    <dbReference type="NCBI Taxonomy" id="106335"/>
    <lineage>
        <taxon>Eukaryota</taxon>
        <taxon>Viridiplantae</taxon>
        <taxon>Streptophyta</taxon>
        <taxon>Embryophyta</taxon>
        <taxon>Tracheophyta</taxon>
        <taxon>Spermatophyta</taxon>
        <taxon>Magnoliopsida</taxon>
        <taxon>eudicotyledons</taxon>
        <taxon>Gunneridae</taxon>
        <taxon>Pentapetalae</taxon>
        <taxon>rosids</taxon>
        <taxon>malvids</taxon>
        <taxon>Malvales</taxon>
        <taxon>Malvaceae</taxon>
        <taxon>Malvoideae</taxon>
        <taxon>Hibiscus</taxon>
    </lineage>
</organism>
<comment type="caution">
    <text evidence="3">The sequence shown here is derived from an EMBL/GenBank/DDBJ whole genome shotgun (WGS) entry which is preliminary data.</text>
</comment>
<protein>
    <submittedName>
        <fullName evidence="3">Cytochrome P450 71D11-like</fullName>
    </submittedName>
</protein>
<reference evidence="3" key="1">
    <citation type="submission" date="2019-09" db="EMBL/GenBank/DDBJ databases">
        <title>Draft genome information of white flower Hibiscus syriacus.</title>
        <authorList>
            <person name="Kim Y.-M."/>
        </authorList>
    </citation>
    <scope>NUCLEOTIDE SEQUENCE [LARGE SCALE GENOMIC DNA]</scope>
    <source>
        <strain evidence="3">YM2019G1</strain>
    </source>
</reference>
<keyword evidence="4" id="KW-1185">Reference proteome</keyword>
<gene>
    <name evidence="3" type="ORF">F3Y22_tig00000340pilonHSYRG01598</name>
</gene>
<dbReference type="EMBL" id="VEPZ02000032">
    <property type="protein sequence ID" value="KAE8735768.1"/>
    <property type="molecule type" value="Genomic_DNA"/>
</dbReference>
<accession>A0A6A3D759</accession>